<dbReference type="OrthoDB" id="10261951at2759"/>
<evidence type="ECO:0000313" key="2">
    <source>
        <dbReference type="Proteomes" id="UP000696280"/>
    </source>
</evidence>
<name>A0A9N9PPK3_9HELO</name>
<sequence>MFYELFHSILSYLFFETTTMSGSGESSNTIREQLQQCISPFARIGTIGSSNSLGDLVITLSLSNNVFPRSFRQREFPYKGKFNYRDIVDHATKIIFQHSSGQSPTYGMVEGAVSSFLTQSLQDYEKNKSLEARLKSSSRSNFKPDACHMVIRIHKGSQVPCRLENHYWHVDNHYKPESPGDVNSLYAITFLGKPTLVLKPQSTLPPSIKREAEKVSTGLQIFSESRRQLNEEIRNSNLRPNRYLETVKVGDIIRFTCGRNDSPIHAAGDINGTSDRIFMLIYFGSAKEIKLL</sequence>
<proteinExistence type="predicted"/>
<dbReference type="Proteomes" id="UP000696280">
    <property type="component" value="Unassembled WGS sequence"/>
</dbReference>
<protein>
    <submittedName>
        <fullName evidence="1">Uncharacterized protein</fullName>
    </submittedName>
</protein>
<dbReference type="AlphaFoldDB" id="A0A9N9PPK3"/>
<evidence type="ECO:0000313" key="1">
    <source>
        <dbReference type="EMBL" id="CAG8949537.1"/>
    </source>
</evidence>
<gene>
    <name evidence="1" type="ORF">HYFRA_00007769</name>
</gene>
<reference evidence="1" key="1">
    <citation type="submission" date="2021-07" db="EMBL/GenBank/DDBJ databases">
        <authorList>
            <person name="Durling M."/>
        </authorList>
    </citation>
    <scope>NUCLEOTIDE SEQUENCE</scope>
</reference>
<dbReference type="EMBL" id="CAJVRL010000014">
    <property type="protein sequence ID" value="CAG8949537.1"/>
    <property type="molecule type" value="Genomic_DNA"/>
</dbReference>
<accession>A0A9N9PPK3</accession>
<organism evidence="1 2">
    <name type="scientific">Hymenoscyphus fraxineus</name>
    <dbReference type="NCBI Taxonomy" id="746836"/>
    <lineage>
        <taxon>Eukaryota</taxon>
        <taxon>Fungi</taxon>
        <taxon>Dikarya</taxon>
        <taxon>Ascomycota</taxon>
        <taxon>Pezizomycotina</taxon>
        <taxon>Leotiomycetes</taxon>
        <taxon>Helotiales</taxon>
        <taxon>Helotiaceae</taxon>
        <taxon>Hymenoscyphus</taxon>
    </lineage>
</organism>
<comment type="caution">
    <text evidence="1">The sequence shown here is derived from an EMBL/GenBank/DDBJ whole genome shotgun (WGS) entry which is preliminary data.</text>
</comment>
<keyword evidence="2" id="KW-1185">Reference proteome</keyword>